<dbReference type="OrthoDB" id="152248at2759"/>
<dbReference type="eggNOG" id="ENOG502S0H4">
    <property type="taxonomic scope" value="Eukaryota"/>
</dbReference>
<evidence type="ECO:0008006" key="4">
    <source>
        <dbReference type="Google" id="ProtNLM"/>
    </source>
</evidence>
<dbReference type="PANTHER" id="PTHR38847">
    <property type="match status" value="1"/>
</dbReference>
<dbReference type="STRING" id="1076935.U4LG89"/>
<evidence type="ECO:0000256" key="1">
    <source>
        <dbReference type="SAM" id="SignalP"/>
    </source>
</evidence>
<sequence>MKWASVFLAFAAGIALAEPIPKAPNSGAIEPDPSQVWIDGVTYGGSGCPQGSASVSLAPDRKSFTVILDQYIVNIGPGVSITNARKNCQLNVQLHYPGGFQYSVYSSDYRGYVQLEKGVTGTQKANYYFAGNTAQSSAEFKVTGPISQDYLAHDEIPFTSTVWSPCGEFVALNINSQIRVDNTANTKGNGLMTTDSIDGKVTFQVGVQWKECK</sequence>
<accession>U4LG89</accession>
<dbReference type="PANTHER" id="PTHR38847:SF1">
    <property type="entry name" value="PSEUDOURIDINE SYNTHASE RSUA_RLUA-LIKE DOMAIN-CONTAINING PROTEIN"/>
    <property type="match status" value="1"/>
</dbReference>
<gene>
    <name evidence="2" type="ORF">PCON_01225</name>
</gene>
<evidence type="ECO:0000313" key="2">
    <source>
        <dbReference type="EMBL" id="CCX14999.1"/>
    </source>
</evidence>
<reference evidence="2 3" key="1">
    <citation type="journal article" date="2013" name="PLoS Genet.">
        <title>The genome and development-dependent transcriptomes of Pyronema confluens: a window into fungal evolution.</title>
        <authorList>
            <person name="Traeger S."/>
            <person name="Altegoer F."/>
            <person name="Freitag M."/>
            <person name="Gabaldon T."/>
            <person name="Kempken F."/>
            <person name="Kumar A."/>
            <person name="Marcet-Houben M."/>
            <person name="Poggeler S."/>
            <person name="Stajich J.E."/>
            <person name="Nowrousian M."/>
        </authorList>
    </citation>
    <scope>NUCLEOTIDE SEQUENCE [LARGE SCALE GENOMIC DNA]</scope>
    <source>
        <strain evidence="3">CBS 100304</strain>
        <tissue evidence="2">Vegetative mycelium</tissue>
    </source>
</reference>
<keyword evidence="1" id="KW-0732">Signal</keyword>
<proteinExistence type="predicted"/>
<feature type="chain" id="PRO_5004652271" description="Secreted protein" evidence="1">
    <location>
        <begin position="18"/>
        <end position="213"/>
    </location>
</feature>
<protein>
    <recommendedName>
        <fullName evidence="4">Secreted protein</fullName>
    </recommendedName>
</protein>
<dbReference type="Proteomes" id="UP000018144">
    <property type="component" value="Unassembled WGS sequence"/>
</dbReference>
<name>U4LG89_PYROM</name>
<organism evidence="2 3">
    <name type="scientific">Pyronema omphalodes (strain CBS 100304)</name>
    <name type="common">Pyronema confluens</name>
    <dbReference type="NCBI Taxonomy" id="1076935"/>
    <lineage>
        <taxon>Eukaryota</taxon>
        <taxon>Fungi</taxon>
        <taxon>Dikarya</taxon>
        <taxon>Ascomycota</taxon>
        <taxon>Pezizomycotina</taxon>
        <taxon>Pezizomycetes</taxon>
        <taxon>Pezizales</taxon>
        <taxon>Pyronemataceae</taxon>
        <taxon>Pyronema</taxon>
    </lineage>
</organism>
<dbReference type="Pfam" id="PF14273">
    <property type="entry name" value="DUF4360"/>
    <property type="match status" value="1"/>
</dbReference>
<feature type="signal peptide" evidence="1">
    <location>
        <begin position="1"/>
        <end position="17"/>
    </location>
</feature>
<dbReference type="OMA" id="FKQIVHV"/>
<dbReference type="EMBL" id="HF936108">
    <property type="protein sequence ID" value="CCX14999.1"/>
    <property type="molecule type" value="Genomic_DNA"/>
</dbReference>
<evidence type="ECO:0000313" key="3">
    <source>
        <dbReference type="Proteomes" id="UP000018144"/>
    </source>
</evidence>
<dbReference type="InterPro" id="IPR025649">
    <property type="entry name" value="DUF4360"/>
</dbReference>
<keyword evidence="3" id="KW-1185">Reference proteome</keyword>
<dbReference type="AlphaFoldDB" id="U4LG89"/>